<feature type="transmembrane region" description="Helical" evidence="1">
    <location>
        <begin position="291"/>
        <end position="311"/>
    </location>
</feature>
<feature type="transmembrane region" description="Helical" evidence="1">
    <location>
        <begin position="192"/>
        <end position="215"/>
    </location>
</feature>
<dbReference type="PANTHER" id="PTHR34821">
    <property type="entry name" value="INNER MEMBRANE PROTEIN YDCZ"/>
    <property type="match status" value="1"/>
</dbReference>
<keyword evidence="1" id="KW-0812">Transmembrane</keyword>
<feature type="transmembrane region" description="Helical" evidence="1">
    <location>
        <begin position="264"/>
        <end position="284"/>
    </location>
</feature>
<dbReference type="GO" id="GO:0005886">
    <property type="term" value="C:plasma membrane"/>
    <property type="evidence" value="ECO:0007669"/>
    <property type="project" value="TreeGrafter"/>
</dbReference>
<evidence type="ECO:0000256" key="1">
    <source>
        <dbReference type="SAM" id="Phobius"/>
    </source>
</evidence>
<gene>
    <name evidence="2" type="ORF">H9627_11295</name>
</gene>
<protein>
    <submittedName>
        <fullName evidence="2">DMT family transporter</fullName>
    </submittedName>
</protein>
<dbReference type="RefSeq" id="WP_191734139.1">
    <property type="nucleotide sequence ID" value="NZ_JACSPR010000008.1"/>
</dbReference>
<feature type="transmembrane region" description="Helical" evidence="1">
    <location>
        <begin position="235"/>
        <end position="258"/>
    </location>
</feature>
<feature type="transmembrane region" description="Helical" evidence="1">
    <location>
        <begin position="98"/>
        <end position="118"/>
    </location>
</feature>
<feature type="transmembrane region" description="Helical" evidence="1">
    <location>
        <begin position="32"/>
        <end position="54"/>
    </location>
</feature>
<name>A0A8I0HKM4_9CORY</name>
<dbReference type="Pfam" id="PF04657">
    <property type="entry name" value="DMT_YdcZ"/>
    <property type="match status" value="2"/>
</dbReference>
<keyword evidence="1" id="KW-0472">Membrane</keyword>
<feature type="transmembrane region" description="Helical" evidence="1">
    <location>
        <begin position="69"/>
        <end position="89"/>
    </location>
</feature>
<proteinExistence type="predicted"/>
<evidence type="ECO:0000313" key="2">
    <source>
        <dbReference type="EMBL" id="MBD8030895.1"/>
    </source>
</evidence>
<dbReference type="Proteomes" id="UP000650224">
    <property type="component" value="Unassembled WGS sequence"/>
</dbReference>
<dbReference type="PANTHER" id="PTHR34821:SF2">
    <property type="entry name" value="INNER MEMBRANE PROTEIN YDCZ"/>
    <property type="match status" value="1"/>
</dbReference>
<comment type="caution">
    <text evidence="2">The sequence shown here is derived from an EMBL/GenBank/DDBJ whole genome shotgun (WGS) entry which is preliminary data.</text>
</comment>
<sequence length="312" mass="32460">MLAVLSGVFSGALLPLQTSVNNRLRQSVGTPLMASFFSFLIGTGALILATWVTGGRPWPQLGLATGQPWWMFTGGVLGVMVLTGNILLFPRVGSVQTVILPITGQVITGLLIDTFGLLRAPQIPLGWTRVGGAFLVLAGATAAVGMIRARGRNRSECVSTGQSPGVWLWRGLGLLMGACAAMQVSVNGQLGVVLGAPVEAALVSFTVGTLTLLLLLVATRTPWRGVAVVGRSNPWWMWIGGLLGATIVYATAALGPILGTGMTVVSMLLGMLAGSLLIDTFGLLGATRRKVAWTQVLGLLVIIIGVALIRVV</sequence>
<dbReference type="AlphaFoldDB" id="A0A8I0HKM4"/>
<reference evidence="2 3" key="1">
    <citation type="submission" date="2020-08" db="EMBL/GenBank/DDBJ databases">
        <title>A Genomic Blueprint of the Chicken Gut Microbiome.</title>
        <authorList>
            <person name="Gilroy R."/>
            <person name="Ravi A."/>
            <person name="Getino M."/>
            <person name="Pursley I."/>
            <person name="Horton D.L."/>
            <person name="Alikhan N.-F."/>
            <person name="Baker D."/>
            <person name="Gharbi K."/>
            <person name="Hall N."/>
            <person name="Watson M."/>
            <person name="Adriaenssens E.M."/>
            <person name="Foster-Nyarko E."/>
            <person name="Jarju S."/>
            <person name="Secka A."/>
            <person name="Antonio M."/>
            <person name="Oren A."/>
            <person name="Chaudhuri R."/>
            <person name="La Ragione R.M."/>
            <person name="Hildebrand F."/>
            <person name="Pallen M.J."/>
        </authorList>
    </citation>
    <scope>NUCLEOTIDE SEQUENCE [LARGE SCALE GENOMIC DNA]</scope>
    <source>
        <strain evidence="2 3">Sa1YVA5</strain>
    </source>
</reference>
<dbReference type="EMBL" id="JACSPR010000008">
    <property type="protein sequence ID" value="MBD8030895.1"/>
    <property type="molecule type" value="Genomic_DNA"/>
</dbReference>
<organism evidence="2 3">
    <name type="scientific">Corynebacterium gallinarum</name>
    <dbReference type="NCBI Taxonomy" id="2762214"/>
    <lineage>
        <taxon>Bacteria</taxon>
        <taxon>Bacillati</taxon>
        <taxon>Actinomycetota</taxon>
        <taxon>Actinomycetes</taxon>
        <taxon>Mycobacteriales</taxon>
        <taxon>Corynebacteriaceae</taxon>
        <taxon>Corynebacterium</taxon>
    </lineage>
</organism>
<evidence type="ECO:0000313" key="3">
    <source>
        <dbReference type="Proteomes" id="UP000650224"/>
    </source>
</evidence>
<dbReference type="InterPro" id="IPR006750">
    <property type="entry name" value="YdcZ"/>
</dbReference>
<feature type="transmembrane region" description="Helical" evidence="1">
    <location>
        <begin position="167"/>
        <end position="186"/>
    </location>
</feature>
<keyword evidence="1" id="KW-1133">Transmembrane helix</keyword>
<accession>A0A8I0HKM4</accession>
<keyword evidence="3" id="KW-1185">Reference proteome</keyword>
<feature type="transmembrane region" description="Helical" evidence="1">
    <location>
        <begin position="130"/>
        <end position="147"/>
    </location>
</feature>